<dbReference type="Gene3D" id="2.40.30.100">
    <property type="entry name" value="AF2212/PG0164-like"/>
    <property type="match status" value="1"/>
</dbReference>
<dbReference type="EMBL" id="CP002545">
    <property type="protein sequence ID" value="ADY51679.1"/>
    <property type="molecule type" value="Genomic_DNA"/>
</dbReference>
<reference evidence="1 2" key="1">
    <citation type="journal article" date="2011" name="Stand. Genomic Sci.">
        <title>Complete genome sequence of the gliding, heparinolytic Pedobacter saltans type strain (113).</title>
        <authorList>
            <person name="Liolios K."/>
            <person name="Sikorski J."/>
            <person name="Lu M."/>
            <person name="Nolan M."/>
            <person name="Lapidus A."/>
            <person name="Lucas S."/>
            <person name="Hammon N."/>
            <person name="Deshpande S."/>
            <person name="Cheng J.F."/>
            <person name="Tapia R."/>
            <person name="Han C."/>
            <person name="Goodwin L."/>
            <person name="Pitluck S."/>
            <person name="Huntemann M."/>
            <person name="Ivanova N."/>
            <person name="Pagani I."/>
            <person name="Mavromatis K."/>
            <person name="Ovchinikova G."/>
            <person name="Pati A."/>
            <person name="Chen A."/>
            <person name="Palaniappan K."/>
            <person name="Land M."/>
            <person name="Hauser L."/>
            <person name="Brambilla E.M."/>
            <person name="Kotsyurbenko O."/>
            <person name="Rohde M."/>
            <person name="Tindall B.J."/>
            <person name="Abt B."/>
            <person name="Goker M."/>
            <person name="Detter J.C."/>
            <person name="Woyke T."/>
            <person name="Bristow J."/>
            <person name="Eisen J.A."/>
            <person name="Markowitz V."/>
            <person name="Hugenholtz P."/>
            <person name="Klenk H.P."/>
            <person name="Kyrpides N.C."/>
        </authorList>
    </citation>
    <scope>NUCLEOTIDE SEQUENCE [LARGE SCALE GENOMIC DNA]</scope>
    <source>
        <strain evidence="2">ATCC 51119 / DSM 12145 / JCM 21818 / LMG 10337 / NBRC 100064 / NCIMB 13643</strain>
    </source>
</reference>
<proteinExistence type="predicted"/>
<dbReference type="InterPro" id="IPR037079">
    <property type="entry name" value="AF2212/PG0164-like_sf"/>
</dbReference>
<dbReference type="RefSeq" id="WP_013632178.1">
    <property type="nucleotide sequence ID" value="NC_015177.1"/>
</dbReference>
<gene>
    <name evidence="1" type="ordered locus">Pedsa_1109</name>
</gene>
<dbReference type="Pfam" id="PF13376">
    <property type="entry name" value="OmdA"/>
    <property type="match status" value="1"/>
</dbReference>
<evidence type="ECO:0000313" key="1">
    <source>
        <dbReference type="EMBL" id="ADY51679.1"/>
    </source>
</evidence>
<dbReference type="eggNOG" id="COG4430">
    <property type="taxonomic scope" value="Bacteria"/>
</dbReference>
<dbReference type="Proteomes" id="UP000000310">
    <property type="component" value="Chromosome"/>
</dbReference>
<dbReference type="Pfam" id="PF08922">
    <property type="entry name" value="DUF1905"/>
    <property type="match status" value="1"/>
</dbReference>
<dbReference type="InterPro" id="IPR015018">
    <property type="entry name" value="DUF1905"/>
</dbReference>
<keyword evidence="2" id="KW-1185">Reference proteome</keyword>
<evidence type="ECO:0008006" key="3">
    <source>
        <dbReference type="Google" id="ProtNLM"/>
    </source>
</evidence>
<dbReference type="OrthoDB" id="2243618at2"/>
<name>F0SC82_PSESL</name>
<sequence length="166" mass="18907">MHLKEQTFAFEAEIAIIGINPYVNVPGQILNEIFKLAQKDKGTIPVKGTVNNLAYQQTLVKYAGQWRLYINTKMLKDSPKRIGELIQVTIGFDASDRTIHPHPKLLAALDKNKAAREKFDRISPSLRKEIVRYISFLKTEETINKNIDKAIDFLLGKGRFVGRDKP</sequence>
<evidence type="ECO:0000313" key="2">
    <source>
        <dbReference type="Proteomes" id="UP000000310"/>
    </source>
</evidence>
<dbReference type="KEGG" id="psn:Pedsa_1109"/>
<protein>
    <recommendedName>
        <fullName evidence="3">DUF1905 domain-containing protein</fullName>
    </recommendedName>
</protein>
<dbReference type="HOGENOM" id="CLU_1633309_0_0_10"/>
<dbReference type="AlphaFoldDB" id="F0SC82"/>
<reference evidence="2" key="2">
    <citation type="submission" date="2011-02" db="EMBL/GenBank/DDBJ databases">
        <title>The complete genome of Pedobacter saltans DSM 12145.</title>
        <authorList>
            <consortium name="US DOE Joint Genome Institute (JGI-PGF)"/>
            <person name="Lucas S."/>
            <person name="Copeland A."/>
            <person name="Lapidus A."/>
            <person name="Bruce D."/>
            <person name="Goodwin L."/>
            <person name="Pitluck S."/>
            <person name="Kyrpides N."/>
            <person name="Mavromatis K."/>
            <person name="Pagani I."/>
            <person name="Ivanova N."/>
            <person name="Ovchinnikova G."/>
            <person name="Lu M."/>
            <person name="Detter J.C."/>
            <person name="Han C."/>
            <person name="Land M."/>
            <person name="Hauser L."/>
            <person name="Markowitz V."/>
            <person name="Cheng J.-F."/>
            <person name="Hugenholtz P."/>
            <person name="Woyke T."/>
            <person name="Wu D."/>
            <person name="Tindall B."/>
            <person name="Pomrenke H.G."/>
            <person name="Brambilla E."/>
            <person name="Klenk H.-P."/>
            <person name="Eisen J.A."/>
        </authorList>
    </citation>
    <scope>NUCLEOTIDE SEQUENCE [LARGE SCALE GENOMIC DNA]</scope>
    <source>
        <strain evidence="2">ATCC 51119 / DSM 12145 / JCM 21818 / LMG 10337 / NBRC 100064 / NCIMB 13643</strain>
    </source>
</reference>
<dbReference type="SUPFAM" id="SSF141694">
    <property type="entry name" value="AF2212/PG0164-like"/>
    <property type="match status" value="1"/>
</dbReference>
<dbReference type="STRING" id="762903.Pedsa_1109"/>
<accession>F0SC82</accession>
<organism evidence="1 2">
    <name type="scientific">Pseudopedobacter saltans (strain ATCC 51119 / DSM 12145 / JCM 21818 / CCUG 39354 / LMG 10337 / NBRC 100064 / NCIMB 13643)</name>
    <name type="common">Pedobacter saltans</name>
    <dbReference type="NCBI Taxonomy" id="762903"/>
    <lineage>
        <taxon>Bacteria</taxon>
        <taxon>Pseudomonadati</taxon>
        <taxon>Bacteroidota</taxon>
        <taxon>Sphingobacteriia</taxon>
        <taxon>Sphingobacteriales</taxon>
        <taxon>Sphingobacteriaceae</taxon>
        <taxon>Pseudopedobacter</taxon>
    </lineage>
</organism>